<proteinExistence type="inferred from homology"/>
<keyword evidence="9 10" id="KW-0472">Membrane</keyword>
<feature type="transmembrane region" description="Helical" evidence="10">
    <location>
        <begin position="62"/>
        <end position="82"/>
    </location>
</feature>
<keyword evidence="4" id="KW-0934">Plastid</keyword>
<keyword evidence="8 10" id="KW-1133">Transmembrane helix</keyword>
<evidence type="ECO:0000256" key="3">
    <source>
        <dbReference type="ARBA" id="ARBA00022528"/>
    </source>
</evidence>
<organism evidence="11 12">
    <name type="scientific">Ficus carica</name>
    <name type="common">Common fig</name>
    <dbReference type="NCBI Taxonomy" id="3494"/>
    <lineage>
        <taxon>Eukaryota</taxon>
        <taxon>Viridiplantae</taxon>
        <taxon>Streptophyta</taxon>
        <taxon>Embryophyta</taxon>
        <taxon>Tracheophyta</taxon>
        <taxon>Spermatophyta</taxon>
        <taxon>Magnoliopsida</taxon>
        <taxon>eudicotyledons</taxon>
        <taxon>Gunneridae</taxon>
        <taxon>Pentapetalae</taxon>
        <taxon>rosids</taxon>
        <taxon>fabids</taxon>
        <taxon>Rosales</taxon>
        <taxon>Moraceae</taxon>
        <taxon>Ficeae</taxon>
        <taxon>Ficus</taxon>
    </lineage>
</organism>
<evidence type="ECO:0000256" key="2">
    <source>
        <dbReference type="ARBA" id="ARBA00005985"/>
    </source>
</evidence>
<keyword evidence="3" id="KW-0150">Chloroplast</keyword>
<evidence type="ECO:0000256" key="4">
    <source>
        <dbReference type="ARBA" id="ARBA00022640"/>
    </source>
</evidence>
<dbReference type="GO" id="GO:0031969">
    <property type="term" value="C:chloroplast membrane"/>
    <property type="evidence" value="ECO:0007669"/>
    <property type="project" value="UniProtKB-SubCell"/>
</dbReference>
<feature type="transmembrane region" description="Helical" evidence="10">
    <location>
        <begin position="190"/>
        <end position="213"/>
    </location>
</feature>
<dbReference type="EMBL" id="BTGU01000042">
    <property type="protein sequence ID" value="GMN52551.1"/>
    <property type="molecule type" value="Genomic_DNA"/>
</dbReference>
<comment type="similarity">
    <text evidence="2">Belongs to the UbiA prenyltransferase family.</text>
</comment>
<evidence type="ECO:0000256" key="6">
    <source>
        <dbReference type="ARBA" id="ARBA00022692"/>
    </source>
</evidence>
<dbReference type="Gene3D" id="1.20.120.1780">
    <property type="entry name" value="UbiA prenyltransferase"/>
    <property type="match status" value="1"/>
</dbReference>
<feature type="transmembrane region" description="Helical" evidence="10">
    <location>
        <begin position="12"/>
        <end position="31"/>
    </location>
</feature>
<dbReference type="PANTHER" id="PTHR43009">
    <property type="entry name" value="HOMOGENTISATE SOLANESYLTRANSFERASE, CHLOROPLASTIC"/>
    <property type="match status" value="1"/>
</dbReference>
<evidence type="ECO:0000313" key="12">
    <source>
        <dbReference type="Proteomes" id="UP001187192"/>
    </source>
</evidence>
<name>A0AA88AZ04_FICCA</name>
<keyword evidence="5" id="KW-0808">Transferase</keyword>
<evidence type="ECO:0000256" key="7">
    <source>
        <dbReference type="ARBA" id="ARBA00022946"/>
    </source>
</evidence>
<keyword evidence="6 10" id="KW-0812">Transmembrane</keyword>
<feature type="transmembrane region" description="Helical" evidence="10">
    <location>
        <begin position="112"/>
        <end position="133"/>
    </location>
</feature>
<keyword evidence="12" id="KW-1185">Reference proteome</keyword>
<evidence type="ECO:0000256" key="10">
    <source>
        <dbReference type="SAM" id="Phobius"/>
    </source>
</evidence>
<reference evidence="11" key="1">
    <citation type="submission" date="2023-07" db="EMBL/GenBank/DDBJ databases">
        <title>draft genome sequence of fig (Ficus carica).</title>
        <authorList>
            <person name="Takahashi T."/>
            <person name="Nishimura K."/>
        </authorList>
    </citation>
    <scope>NUCLEOTIDE SEQUENCE</scope>
</reference>
<keyword evidence="7" id="KW-0809">Transit peptide</keyword>
<gene>
    <name evidence="11" type="ORF">TIFTF001_021690</name>
</gene>
<dbReference type="Proteomes" id="UP001187192">
    <property type="component" value="Unassembled WGS sequence"/>
</dbReference>
<feature type="transmembrane region" description="Helical" evidence="10">
    <location>
        <begin position="88"/>
        <end position="105"/>
    </location>
</feature>
<comment type="caution">
    <text evidence="11">The sequence shown here is derived from an EMBL/GenBank/DDBJ whole genome shotgun (WGS) entry which is preliminary data.</text>
</comment>
<feature type="transmembrane region" description="Helical" evidence="10">
    <location>
        <begin position="148"/>
        <end position="169"/>
    </location>
</feature>
<evidence type="ECO:0000256" key="5">
    <source>
        <dbReference type="ARBA" id="ARBA00022679"/>
    </source>
</evidence>
<evidence type="ECO:0000256" key="8">
    <source>
        <dbReference type="ARBA" id="ARBA00022989"/>
    </source>
</evidence>
<evidence type="ECO:0000256" key="1">
    <source>
        <dbReference type="ARBA" id="ARBA00004508"/>
    </source>
</evidence>
<dbReference type="GO" id="GO:0016765">
    <property type="term" value="F:transferase activity, transferring alkyl or aryl (other than methyl) groups"/>
    <property type="evidence" value="ECO:0007669"/>
    <property type="project" value="InterPro"/>
</dbReference>
<dbReference type="PANTHER" id="PTHR43009:SF10">
    <property type="entry name" value="HOMOGENTISATE SOLANESYLTRANSFERASE, CHLOROPLASTIC"/>
    <property type="match status" value="1"/>
</dbReference>
<evidence type="ECO:0008006" key="13">
    <source>
        <dbReference type="Google" id="ProtNLM"/>
    </source>
</evidence>
<accession>A0AA88AZ04</accession>
<dbReference type="AlphaFoldDB" id="A0AA88AZ04"/>
<dbReference type="InterPro" id="IPR000537">
    <property type="entry name" value="UbiA_prenyltransferase"/>
</dbReference>
<sequence>MLVENPQMFKWSFLFKAFPGLIAIMLSRAYFIGINQIFDADIDRVNKPDLPIPAGDLSMKQAWMLVAFDLLAGISILRFMNADLITTSLYYLGIFFATVYSAPPIRFKRNSLATSIGLPLTTGVLHNLGILYASRASLELHFWWSPPIVFIISFATMFFVVISIAKDLTDIEGDMKHNIRTFPAIFGPKNTTIFCTGLLLLNYIAAILAAIYMPQAFKRHIMLPVHAICALWLLFQAKKLDKANYTQVILHVPVLYMLF</sequence>
<comment type="subcellular location">
    <subcellularLocation>
        <location evidence="1">Plastid</location>
        <location evidence="1">Chloroplast membrane</location>
        <topology evidence="1">Multi-pass membrane protein</topology>
    </subcellularLocation>
</comment>
<dbReference type="InterPro" id="IPR044878">
    <property type="entry name" value="UbiA_sf"/>
</dbReference>
<evidence type="ECO:0000256" key="9">
    <source>
        <dbReference type="ARBA" id="ARBA00023136"/>
    </source>
</evidence>
<dbReference type="Gene3D" id="1.10.357.140">
    <property type="entry name" value="UbiA prenyltransferase"/>
    <property type="match status" value="1"/>
</dbReference>
<protein>
    <recommendedName>
        <fullName evidence="13">Prenyltransferase</fullName>
    </recommendedName>
</protein>
<dbReference type="Pfam" id="PF01040">
    <property type="entry name" value="UbiA"/>
    <property type="match status" value="1"/>
</dbReference>
<evidence type="ECO:0000313" key="11">
    <source>
        <dbReference type="EMBL" id="GMN52551.1"/>
    </source>
</evidence>